<dbReference type="Pfam" id="PF05859">
    <property type="entry name" value="Mis12"/>
    <property type="match status" value="1"/>
</dbReference>
<name>A0A9W8L0V6_9FUNG</name>
<evidence type="ECO:0000256" key="14">
    <source>
        <dbReference type="SAM" id="Phobius"/>
    </source>
</evidence>
<comment type="similarity">
    <text evidence="1">Belongs to the peroxin-13 family.</text>
</comment>
<keyword evidence="4 14" id="KW-0812">Transmembrane</keyword>
<keyword evidence="7" id="KW-0811">Translocation</keyword>
<dbReference type="Pfam" id="PF00018">
    <property type="entry name" value="SH3_1"/>
    <property type="match status" value="1"/>
</dbReference>
<sequence>MVPNSGVGGYGTGAYGGMGSYGGYGMGGYGGMGSYGGMGGYGGYGSYGGGYGGMGSYGGYGGMPGYGGMGGYGMGGPMGQQNPLSLTQQLDASTRSTFQLVESLVGAFGGFARMLESTYFATHSSFMAVLGVMDQFGMLRSSLTSAVGSTFAYDGLRRLLSRVTGQPMSVNKNDLDAGNFAEYEKRSRISKRSLLMFFAIIVGLPYLMTKVIRSIASRQRRLTAQQNMEAFSNPQSGSAGPSGPGQAMRAVGMEFAQAQYDFTGETKAELSFKRGDVVAVSSKVDVWGKPSEWWRGTSQDGREGLFPANYVSVIKPGQNPQAVVAHSAATAAQANNGANSSGNLGEEILGATPGRHANPEFKCVYPPSENAQSLIVEHFGFLPISFIDEIINAANDTVYRATDALSKFVEKEQGSSEATSQAVNKAETLLEHAVDKNFDKFELYALRNLFNIPQGLEDYVVMPHRRADVGGGPAIFAEDEAELDKELEEVRRQLVANNLLKTRLECDIAKVERGVRRLRALNEQLHLSEIAQKTLTDPAPVVAADMRAQIGDITRLVDQLNVVTESGSLASLDALNDPAARDLYLARIADMQIANWESSQAQLQTN</sequence>
<comment type="subcellular location">
    <subcellularLocation>
        <location evidence="12">Peroxisome membrane</location>
    </subcellularLocation>
</comment>
<evidence type="ECO:0000256" key="10">
    <source>
        <dbReference type="ARBA" id="ARBA00029693"/>
    </source>
</evidence>
<dbReference type="GO" id="GO:1990429">
    <property type="term" value="C:peroxisomal importomer complex"/>
    <property type="evidence" value="ECO:0007669"/>
    <property type="project" value="TreeGrafter"/>
</dbReference>
<dbReference type="GO" id="GO:0016560">
    <property type="term" value="P:protein import into peroxisome matrix, docking"/>
    <property type="evidence" value="ECO:0007669"/>
    <property type="project" value="InterPro"/>
</dbReference>
<dbReference type="PANTHER" id="PTHR19332:SF1">
    <property type="entry name" value="PEROXISOMAL MEMBRANE PROTEIN PEX13"/>
    <property type="match status" value="1"/>
</dbReference>
<keyword evidence="3" id="KW-0813">Transport</keyword>
<dbReference type="InterPro" id="IPR036028">
    <property type="entry name" value="SH3-like_dom_sf"/>
</dbReference>
<organism evidence="16 17">
    <name type="scientific">Coemansia spiralis</name>
    <dbReference type="NCBI Taxonomy" id="417178"/>
    <lineage>
        <taxon>Eukaryota</taxon>
        <taxon>Fungi</taxon>
        <taxon>Fungi incertae sedis</taxon>
        <taxon>Zoopagomycota</taxon>
        <taxon>Kickxellomycotina</taxon>
        <taxon>Kickxellomycetes</taxon>
        <taxon>Kickxellales</taxon>
        <taxon>Kickxellaceae</taxon>
        <taxon>Coemansia</taxon>
    </lineage>
</organism>
<evidence type="ECO:0000256" key="13">
    <source>
        <dbReference type="PROSITE-ProRule" id="PRU00192"/>
    </source>
</evidence>
<evidence type="ECO:0000313" key="17">
    <source>
        <dbReference type="Proteomes" id="UP001151516"/>
    </source>
</evidence>
<keyword evidence="9" id="KW-0576">Peroxisome</keyword>
<evidence type="ECO:0000256" key="3">
    <source>
        <dbReference type="ARBA" id="ARBA00022448"/>
    </source>
</evidence>
<dbReference type="Pfam" id="PF04088">
    <property type="entry name" value="Peroxin-13_N"/>
    <property type="match status" value="1"/>
</dbReference>
<dbReference type="InterPro" id="IPR008685">
    <property type="entry name" value="Centromere_Mis12"/>
</dbReference>
<dbReference type="OrthoDB" id="1884855at2759"/>
<keyword evidence="2 13" id="KW-0728">SH3 domain</keyword>
<dbReference type="InterPro" id="IPR007223">
    <property type="entry name" value="Peroxin-13_N"/>
</dbReference>
<dbReference type="GO" id="GO:0005634">
    <property type="term" value="C:nucleus"/>
    <property type="evidence" value="ECO:0007669"/>
    <property type="project" value="InterPro"/>
</dbReference>
<evidence type="ECO:0000256" key="1">
    <source>
        <dbReference type="ARBA" id="ARBA00006033"/>
    </source>
</evidence>
<dbReference type="GO" id="GO:0000775">
    <property type="term" value="C:chromosome, centromeric region"/>
    <property type="evidence" value="ECO:0007669"/>
    <property type="project" value="InterPro"/>
</dbReference>
<proteinExistence type="inferred from homology"/>
<dbReference type="SMART" id="SM00326">
    <property type="entry name" value="SH3"/>
    <property type="match status" value="1"/>
</dbReference>
<dbReference type="Gene3D" id="2.30.30.40">
    <property type="entry name" value="SH3 Domains"/>
    <property type="match status" value="1"/>
</dbReference>
<evidence type="ECO:0000256" key="8">
    <source>
        <dbReference type="ARBA" id="ARBA00023136"/>
    </source>
</evidence>
<dbReference type="AlphaFoldDB" id="A0A9W8L0V6"/>
<keyword evidence="6 14" id="KW-1133">Transmembrane helix</keyword>
<keyword evidence="8 14" id="KW-0472">Membrane</keyword>
<evidence type="ECO:0000313" key="16">
    <source>
        <dbReference type="EMBL" id="KAJ2683796.1"/>
    </source>
</evidence>
<protein>
    <recommendedName>
        <fullName evidence="11">Peroxisomal membrane protein PEX13</fullName>
    </recommendedName>
    <alternativeName>
        <fullName evidence="10">Peroxin-13</fullName>
    </alternativeName>
</protein>
<evidence type="ECO:0000256" key="4">
    <source>
        <dbReference type="ARBA" id="ARBA00022692"/>
    </source>
</evidence>
<gene>
    <name evidence="16" type="primary">PEX13</name>
    <name evidence="16" type="ORF">IWW39_005293</name>
</gene>
<dbReference type="SUPFAM" id="SSF50044">
    <property type="entry name" value="SH3-domain"/>
    <property type="match status" value="1"/>
</dbReference>
<dbReference type="GO" id="GO:0000278">
    <property type="term" value="P:mitotic cell cycle"/>
    <property type="evidence" value="ECO:0007669"/>
    <property type="project" value="InterPro"/>
</dbReference>
<dbReference type="EMBL" id="JANBTX010000258">
    <property type="protein sequence ID" value="KAJ2683796.1"/>
    <property type="molecule type" value="Genomic_DNA"/>
</dbReference>
<evidence type="ECO:0000259" key="15">
    <source>
        <dbReference type="PROSITE" id="PS50002"/>
    </source>
</evidence>
<dbReference type="PROSITE" id="PS50002">
    <property type="entry name" value="SH3"/>
    <property type="match status" value="1"/>
</dbReference>
<feature type="transmembrane region" description="Helical" evidence="14">
    <location>
        <begin position="194"/>
        <end position="212"/>
    </location>
</feature>
<accession>A0A9W8L0V6</accession>
<comment type="caution">
    <text evidence="16">The sequence shown here is derived from an EMBL/GenBank/DDBJ whole genome shotgun (WGS) entry which is preliminary data.</text>
</comment>
<evidence type="ECO:0000256" key="2">
    <source>
        <dbReference type="ARBA" id="ARBA00022443"/>
    </source>
</evidence>
<dbReference type="PRINTS" id="PR00452">
    <property type="entry name" value="SH3DOMAIN"/>
</dbReference>
<evidence type="ECO:0000256" key="12">
    <source>
        <dbReference type="ARBA" id="ARBA00046271"/>
    </source>
</evidence>
<reference evidence="16" key="1">
    <citation type="submission" date="2022-07" db="EMBL/GenBank/DDBJ databases">
        <title>Phylogenomic reconstructions and comparative analyses of Kickxellomycotina fungi.</title>
        <authorList>
            <person name="Reynolds N.K."/>
            <person name="Stajich J.E."/>
            <person name="Barry K."/>
            <person name="Grigoriev I.V."/>
            <person name="Crous P."/>
            <person name="Smith M.E."/>
        </authorList>
    </citation>
    <scope>NUCLEOTIDE SEQUENCE</scope>
    <source>
        <strain evidence="16">CBS 109367</strain>
    </source>
</reference>
<keyword evidence="17" id="KW-1185">Reference proteome</keyword>
<evidence type="ECO:0000256" key="6">
    <source>
        <dbReference type="ARBA" id="ARBA00022989"/>
    </source>
</evidence>
<evidence type="ECO:0000256" key="7">
    <source>
        <dbReference type="ARBA" id="ARBA00023010"/>
    </source>
</evidence>
<evidence type="ECO:0000256" key="9">
    <source>
        <dbReference type="ARBA" id="ARBA00023140"/>
    </source>
</evidence>
<dbReference type="Proteomes" id="UP001151516">
    <property type="component" value="Unassembled WGS sequence"/>
</dbReference>
<dbReference type="GO" id="GO:0005778">
    <property type="term" value="C:peroxisomal membrane"/>
    <property type="evidence" value="ECO:0007669"/>
    <property type="project" value="UniProtKB-SubCell"/>
</dbReference>
<dbReference type="PANTHER" id="PTHR19332">
    <property type="entry name" value="PEROXISOMAL MEMBRANE PROTEIN PEX13"/>
    <property type="match status" value="1"/>
</dbReference>
<feature type="domain" description="SH3" evidence="15">
    <location>
        <begin position="251"/>
        <end position="316"/>
    </location>
</feature>
<dbReference type="InterPro" id="IPR035463">
    <property type="entry name" value="Pex13"/>
</dbReference>
<dbReference type="InterPro" id="IPR001452">
    <property type="entry name" value="SH3_domain"/>
</dbReference>
<evidence type="ECO:0000256" key="11">
    <source>
        <dbReference type="ARBA" id="ARBA00034535"/>
    </source>
</evidence>
<evidence type="ECO:0000256" key="5">
    <source>
        <dbReference type="ARBA" id="ARBA00022927"/>
    </source>
</evidence>
<keyword evidence="5" id="KW-0653">Protein transport</keyword>